<feature type="domain" description="Glycosyltransferase 61 catalytic" evidence="4">
    <location>
        <begin position="170"/>
        <end position="347"/>
    </location>
</feature>
<comment type="caution">
    <text evidence="5">The sequence shown here is derived from an EMBL/GenBank/DDBJ whole genome shotgun (WGS) entry which is preliminary data.</text>
</comment>
<protein>
    <recommendedName>
        <fullName evidence="4">Glycosyltransferase 61 catalytic domain-containing protein</fullName>
    </recommendedName>
</protein>
<keyword evidence="2" id="KW-0808">Transferase</keyword>
<dbReference type="Proteomes" id="UP000271624">
    <property type="component" value="Unassembled WGS sequence"/>
</dbReference>
<dbReference type="PANTHER" id="PTHR20961">
    <property type="entry name" value="GLYCOSYLTRANSFERASE"/>
    <property type="match status" value="1"/>
</dbReference>
<accession>A0A433VHN9</accession>
<dbReference type="RefSeq" id="WP_127082033.1">
    <property type="nucleotide sequence ID" value="NZ_RSCL01000008.1"/>
</dbReference>
<reference evidence="5" key="2">
    <citation type="journal article" date="2019" name="Genome Biol. Evol.">
        <title>Day and night: Metabolic profiles and evolutionary relationships of six axenic non-marine cyanobacteria.</title>
        <authorList>
            <person name="Will S.E."/>
            <person name="Henke P."/>
            <person name="Boedeker C."/>
            <person name="Huang S."/>
            <person name="Brinkmann H."/>
            <person name="Rohde M."/>
            <person name="Jarek M."/>
            <person name="Friedl T."/>
            <person name="Seufert S."/>
            <person name="Schumacher M."/>
            <person name="Overmann J."/>
            <person name="Neumann-Schaal M."/>
            <person name="Petersen J."/>
        </authorList>
    </citation>
    <scope>NUCLEOTIDE SEQUENCE [LARGE SCALE GENOMIC DNA]</scope>
    <source>
        <strain evidence="5">PCC 7102</strain>
    </source>
</reference>
<organism evidence="5 6">
    <name type="scientific">Dulcicalothrix desertica PCC 7102</name>
    <dbReference type="NCBI Taxonomy" id="232991"/>
    <lineage>
        <taxon>Bacteria</taxon>
        <taxon>Bacillati</taxon>
        <taxon>Cyanobacteriota</taxon>
        <taxon>Cyanophyceae</taxon>
        <taxon>Nostocales</taxon>
        <taxon>Calotrichaceae</taxon>
        <taxon>Dulcicalothrix</taxon>
    </lineage>
</organism>
<keyword evidence="3" id="KW-0325">Glycoprotein</keyword>
<sequence>MSLVKQIVFKLFPLKQRNYIRLLMFRVIRLLGIRKILSYFNLSISNKYIHLNHSNVDEILLKYKTDINNYKFVESDEIKPVVNYIGQLQSTIQPYIATTETVLLEINNSCNCFSFRNSHLLDKELNVLGETRTKEFDARLPLPIITKFIDKTICLDGTIAYLSDPDPANYYHWMCRTLPLLRFYQNLSTLAKIDYFYTGKFSISEFHKETLQAAGVCLDKVIQEGCTAKHLLIAVTNRSLHLNNQVNDPINKESFEFTRNLFYKPSNLRYTKKSRIYVSRGNVSRRKIINEAEVIYLIEKYGFETVTMDNRTVQEQANLFSKAEAIIALHGAALTNLLFVQPGSKVIELLPDNYTNNCFYTLASYAEADYFYLQGESLKQNNQDLRLLDTYINIKKLETILKSACLDIPIFERL</sequence>
<evidence type="ECO:0000313" key="6">
    <source>
        <dbReference type="Proteomes" id="UP000271624"/>
    </source>
</evidence>
<evidence type="ECO:0000256" key="1">
    <source>
        <dbReference type="ARBA" id="ARBA00022676"/>
    </source>
</evidence>
<gene>
    <name evidence="5" type="ORF">DSM106972_035730</name>
</gene>
<dbReference type="InterPro" id="IPR007657">
    <property type="entry name" value="Glycosyltransferase_61"/>
</dbReference>
<dbReference type="AlphaFoldDB" id="A0A433VHN9"/>
<proteinExistence type="predicted"/>
<keyword evidence="1" id="KW-0328">Glycosyltransferase</keyword>
<dbReference type="EMBL" id="RSCL01000008">
    <property type="protein sequence ID" value="RUT05566.1"/>
    <property type="molecule type" value="Genomic_DNA"/>
</dbReference>
<keyword evidence="6" id="KW-1185">Reference proteome</keyword>
<dbReference type="OrthoDB" id="182122at2"/>
<dbReference type="InterPro" id="IPR049625">
    <property type="entry name" value="Glyco_transf_61_cat"/>
</dbReference>
<dbReference type="GO" id="GO:0016757">
    <property type="term" value="F:glycosyltransferase activity"/>
    <property type="evidence" value="ECO:0007669"/>
    <property type="project" value="UniProtKB-KW"/>
</dbReference>
<reference evidence="5" key="1">
    <citation type="submission" date="2018-12" db="EMBL/GenBank/DDBJ databases">
        <authorList>
            <person name="Will S."/>
            <person name="Neumann-Schaal M."/>
            <person name="Henke P."/>
        </authorList>
    </citation>
    <scope>NUCLEOTIDE SEQUENCE</scope>
    <source>
        <strain evidence="5">PCC 7102</strain>
    </source>
</reference>
<evidence type="ECO:0000259" key="4">
    <source>
        <dbReference type="Pfam" id="PF04577"/>
    </source>
</evidence>
<dbReference type="Pfam" id="PF04577">
    <property type="entry name" value="Glyco_transf_61"/>
    <property type="match status" value="1"/>
</dbReference>
<evidence type="ECO:0000256" key="2">
    <source>
        <dbReference type="ARBA" id="ARBA00022679"/>
    </source>
</evidence>
<name>A0A433VHN9_9CYAN</name>
<evidence type="ECO:0000256" key="3">
    <source>
        <dbReference type="ARBA" id="ARBA00023180"/>
    </source>
</evidence>
<evidence type="ECO:0000313" key="5">
    <source>
        <dbReference type="EMBL" id="RUT05566.1"/>
    </source>
</evidence>